<dbReference type="Proteomes" id="UP000612362">
    <property type="component" value="Unassembled WGS sequence"/>
</dbReference>
<name>A0A8J3MXI0_9CHLR</name>
<dbReference type="EMBL" id="BNJF01000012">
    <property type="protein sequence ID" value="GHO51445.1"/>
    <property type="molecule type" value="Genomic_DNA"/>
</dbReference>
<gene>
    <name evidence="1" type="ORF">KSX_96080</name>
</gene>
<protein>
    <submittedName>
        <fullName evidence="1">Uncharacterized protein</fullName>
    </submittedName>
</protein>
<organism evidence="1 2">
    <name type="scientific">Ktedonospora formicarum</name>
    <dbReference type="NCBI Taxonomy" id="2778364"/>
    <lineage>
        <taxon>Bacteria</taxon>
        <taxon>Bacillati</taxon>
        <taxon>Chloroflexota</taxon>
        <taxon>Ktedonobacteria</taxon>
        <taxon>Ktedonobacterales</taxon>
        <taxon>Ktedonobacteraceae</taxon>
        <taxon>Ktedonospora</taxon>
    </lineage>
</organism>
<accession>A0A8J3MXI0</accession>
<keyword evidence="2" id="KW-1185">Reference proteome</keyword>
<reference evidence="1" key="1">
    <citation type="submission" date="2020-10" db="EMBL/GenBank/DDBJ databases">
        <title>Taxonomic study of unclassified bacteria belonging to the class Ktedonobacteria.</title>
        <authorList>
            <person name="Yabe S."/>
            <person name="Wang C.M."/>
            <person name="Zheng Y."/>
            <person name="Sakai Y."/>
            <person name="Cavaletti L."/>
            <person name="Monciardini P."/>
            <person name="Donadio S."/>
        </authorList>
    </citation>
    <scope>NUCLEOTIDE SEQUENCE</scope>
    <source>
        <strain evidence="1">SOSP1-1</strain>
    </source>
</reference>
<proteinExistence type="predicted"/>
<dbReference type="AlphaFoldDB" id="A0A8J3MXI0"/>
<evidence type="ECO:0000313" key="2">
    <source>
        <dbReference type="Proteomes" id="UP000612362"/>
    </source>
</evidence>
<sequence length="207" mass="23541">MIVVTSPDDFEQNEPIQLQRDTTRALQPAPDNSPLANQARIQAVDDIQEVQALIAKEGSVTILDAELEERALALAKLAVKSSYPPENPPNPTEYKQMVKRWVAAYMEQFVEERQAISKDLKSLPDAKAVALAQKAREDKVKYHFPSSSRGPFHQRDLAVVSALHELGLCQNLEEYLEKIHDYVDIYEEAFRNPQKEVTWPDPRSFRA</sequence>
<evidence type="ECO:0000313" key="1">
    <source>
        <dbReference type="EMBL" id="GHO51445.1"/>
    </source>
</evidence>
<comment type="caution">
    <text evidence="1">The sequence shown here is derived from an EMBL/GenBank/DDBJ whole genome shotgun (WGS) entry which is preliminary data.</text>
</comment>